<sequence>MSSAPCSSVASFTEKRSQEKPIAIALYVYGTHEVQSYTEQVAKLTCYSLNTVPYVSKNLIPTNRIKKYHIKHN</sequence>
<dbReference type="AlphaFoldDB" id="A0A448ZIQ0"/>
<accession>A0A448ZIQ0</accession>
<evidence type="ECO:0000313" key="1">
    <source>
        <dbReference type="EMBL" id="VEU41930.1"/>
    </source>
</evidence>
<name>A0A448ZIQ0_9STRA</name>
<proteinExistence type="predicted"/>
<reference evidence="1 2" key="1">
    <citation type="submission" date="2019-01" db="EMBL/GenBank/DDBJ databases">
        <authorList>
            <person name="Ferrante I. M."/>
        </authorList>
    </citation>
    <scope>NUCLEOTIDE SEQUENCE [LARGE SCALE GENOMIC DNA]</scope>
    <source>
        <strain evidence="1 2">B856</strain>
    </source>
</reference>
<gene>
    <name evidence="1" type="ORF">PSNMU_V1.4_AUG-EV-PASAV3_0088820</name>
</gene>
<dbReference type="Proteomes" id="UP000291116">
    <property type="component" value="Unassembled WGS sequence"/>
</dbReference>
<organism evidence="1 2">
    <name type="scientific">Pseudo-nitzschia multistriata</name>
    <dbReference type="NCBI Taxonomy" id="183589"/>
    <lineage>
        <taxon>Eukaryota</taxon>
        <taxon>Sar</taxon>
        <taxon>Stramenopiles</taxon>
        <taxon>Ochrophyta</taxon>
        <taxon>Bacillariophyta</taxon>
        <taxon>Bacillariophyceae</taxon>
        <taxon>Bacillariophycidae</taxon>
        <taxon>Bacillariales</taxon>
        <taxon>Bacillariaceae</taxon>
        <taxon>Pseudo-nitzschia</taxon>
    </lineage>
</organism>
<dbReference type="EMBL" id="CAACVS010000395">
    <property type="protein sequence ID" value="VEU41930.1"/>
    <property type="molecule type" value="Genomic_DNA"/>
</dbReference>
<keyword evidence="2" id="KW-1185">Reference proteome</keyword>
<protein>
    <submittedName>
        <fullName evidence="1">Uncharacterized protein</fullName>
    </submittedName>
</protein>
<evidence type="ECO:0000313" key="2">
    <source>
        <dbReference type="Proteomes" id="UP000291116"/>
    </source>
</evidence>